<evidence type="ECO:0000256" key="2">
    <source>
        <dbReference type="ARBA" id="ARBA00022729"/>
    </source>
</evidence>
<gene>
    <name evidence="5" type="ORF">SAMN02745216_04771</name>
</gene>
<feature type="domain" description="Leucine-binding protein" evidence="4">
    <location>
        <begin position="29"/>
        <end position="370"/>
    </location>
</feature>
<dbReference type="Gene3D" id="3.40.50.2300">
    <property type="match status" value="2"/>
</dbReference>
<reference evidence="6" key="1">
    <citation type="submission" date="2016-11" db="EMBL/GenBank/DDBJ databases">
        <authorList>
            <person name="Varghese N."/>
            <person name="Submissions S."/>
        </authorList>
    </citation>
    <scope>NUCLEOTIDE SEQUENCE [LARGE SCALE GENOMIC DNA]</scope>
    <source>
        <strain evidence="6">DSM 16219</strain>
    </source>
</reference>
<evidence type="ECO:0000313" key="6">
    <source>
        <dbReference type="Proteomes" id="UP000183994"/>
    </source>
</evidence>
<dbReference type="OrthoDB" id="435355at2"/>
<comment type="similarity">
    <text evidence="1">Belongs to the leucine-binding protein family.</text>
</comment>
<evidence type="ECO:0000313" key="5">
    <source>
        <dbReference type="EMBL" id="SHL18637.1"/>
    </source>
</evidence>
<dbReference type="PANTHER" id="PTHR30483">
    <property type="entry name" value="LEUCINE-SPECIFIC-BINDING PROTEIN"/>
    <property type="match status" value="1"/>
</dbReference>
<feature type="signal peptide" evidence="3">
    <location>
        <begin position="1"/>
        <end position="26"/>
    </location>
</feature>
<feature type="chain" id="PRO_5012184075" evidence="3">
    <location>
        <begin position="27"/>
        <end position="399"/>
    </location>
</feature>
<dbReference type="RefSeq" id="WP_073478751.1">
    <property type="nucleotide sequence ID" value="NZ_FQZU01000051.1"/>
</dbReference>
<sequence length="399" mass="43054">MKARAGIIFLLVVGASIAMTASTALGAEPIKIGIIQGLSGPLEIYGKAEVTGFKMGLEYFTKGTNQINGRDVTLVIEDTQLQAARAKMLLTKLYSDDKVDLAIGPTSSGVALAVLPVARDFKKILIVEPAVADSITGKDWNRYVFRTGRNSSQDAISNAAAVAKPGVSIACIGQDYAFGRDGIAAYKEAAEKLGAKIVHEEYCDPKGTDFVAPIQRIIEAMKDLPEPKFVWVIWAGKGGPIPQLISAGLDKYGIEITSGGNVLAALKMMKPLDGMQGATYYYYENPKNPVNDWLVEEHFKRFGDPPDFFTCGGFAAAGAVVKAITAAGSTDTEKLIAAMEGMEFMTPKGTMKFRKEDHQALQTMFAFKLKVDPDVEWAIPVLTRELTMDETAPPIANKK</sequence>
<protein>
    <submittedName>
        <fullName evidence="5">Amino acid/amide ABC transporter substrate-binding protein, HAAT family</fullName>
    </submittedName>
</protein>
<dbReference type="CDD" id="cd06328">
    <property type="entry name" value="PBP1_SBP-like"/>
    <property type="match status" value="1"/>
</dbReference>
<dbReference type="SUPFAM" id="SSF53822">
    <property type="entry name" value="Periplasmic binding protein-like I"/>
    <property type="match status" value="1"/>
</dbReference>
<accession>A0A1M6YK63</accession>
<dbReference type="STRING" id="1121393.SAMN02745216_04771"/>
<dbReference type="PANTHER" id="PTHR30483:SF6">
    <property type="entry name" value="PERIPLASMIC BINDING PROTEIN OF ABC TRANSPORTER FOR NATURAL AMINO ACIDS"/>
    <property type="match status" value="1"/>
</dbReference>
<dbReference type="Proteomes" id="UP000183994">
    <property type="component" value="Unassembled WGS sequence"/>
</dbReference>
<keyword evidence="2 3" id="KW-0732">Signal</keyword>
<evidence type="ECO:0000259" key="4">
    <source>
        <dbReference type="Pfam" id="PF13458"/>
    </source>
</evidence>
<dbReference type="Pfam" id="PF13458">
    <property type="entry name" value="Peripla_BP_6"/>
    <property type="match status" value="1"/>
</dbReference>
<evidence type="ECO:0000256" key="1">
    <source>
        <dbReference type="ARBA" id="ARBA00010062"/>
    </source>
</evidence>
<evidence type="ECO:0000256" key="3">
    <source>
        <dbReference type="SAM" id="SignalP"/>
    </source>
</evidence>
<dbReference type="EMBL" id="FQZU01000051">
    <property type="protein sequence ID" value="SHL18637.1"/>
    <property type="molecule type" value="Genomic_DNA"/>
</dbReference>
<keyword evidence="6" id="KW-1185">Reference proteome</keyword>
<organism evidence="5 6">
    <name type="scientific">Desulfatibacillum alkenivorans DSM 16219</name>
    <dbReference type="NCBI Taxonomy" id="1121393"/>
    <lineage>
        <taxon>Bacteria</taxon>
        <taxon>Pseudomonadati</taxon>
        <taxon>Thermodesulfobacteriota</taxon>
        <taxon>Desulfobacteria</taxon>
        <taxon>Desulfobacterales</taxon>
        <taxon>Desulfatibacillaceae</taxon>
        <taxon>Desulfatibacillum</taxon>
    </lineage>
</organism>
<dbReference type="AlphaFoldDB" id="A0A1M6YK63"/>
<dbReference type="InterPro" id="IPR051010">
    <property type="entry name" value="BCAA_transport"/>
</dbReference>
<dbReference type="InterPro" id="IPR028082">
    <property type="entry name" value="Peripla_BP_I"/>
</dbReference>
<proteinExistence type="inferred from homology"/>
<dbReference type="InterPro" id="IPR028081">
    <property type="entry name" value="Leu-bd"/>
</dbReference>
<name>A0A1M6YK63_9BACT</name>